<dbReference type="InterPro" id="IPR003416">
    <property type="entry name" value="MgtC/SapB/SrpB/YhiD_fam"/>
</dbReference>
<accession>A0A3A9ARF4</accession>
<dbReference type="Pfam" id="PF02308">
    <property type="entry name" value="MgtC"/>
    <property type="match status" value="1"/>
</dbReference>
<evidence type="ECO:0000256" key="2">
    <source>
        <dbReference type="ARBA" id="ARBA00009298"/>
    </source>
</evidence>
<dbReference type="Proteomes" id="UP000280696">
    <property type="component" value="Unassembled WGS sequence"/>
</dbReference>
<evidence type="ECO:0000313" key="10">
    <source>
        <dbReference type="Proteomes" id="UP000280696"/>
    </source>
</evidence>
<dbReference type="InterPro" id="IPR049177">
    <property type="entry name" value="MgtC_SapB_SrpB_YhiD_N"/>
</dbReference>
<keyword evidence="3" id="KW-1003">Cell membrane</keyword>
<name>A0A3A9ARF4_9FIRM</name>
<dbReference type="OrthoDB" id="9811198at2"/>
<comment type="similarity">
    <text evidence="2">Belongs to the MgtC/SapB family.</text>
</comment>
<keyword evidence="10" id="KW-1185">Reference proteome</keyword>
<dbReference type="PANTHER" id="PTHR33778">
    <property type="entry name" value="PROTEIN MGTC"/>
    <property type="match status" value="1"/>
</dbReference>
<keyword evidence="5 7" id="KW-1133">Transmembrane helix</keyword>
<dbReference type="AlphaFoldDB" id="A0A3A9ARF4"/>
<dbReference type="PANTHER" id="PTHR33778:SF1">
    <property type="entry name" value="MAGNESIUM TRANSPORTER YHID-RELATED"/>
    <property type="match status" value="1"/>
</dbReference>
<evidence type="ECO:0000256" key="4">
    <source>
        <dbReference type="ARBA" id="ARBA00022692"/>
    </source>
</evidence>
<feature type="transmembrane region" description="Helical" evidence="7">
    <location>
        <begin position="75"/>
        <end position="94"/>
    </location>
</feature>
<dbReference type="PRINTS" id="PR01837">
    <property type="entry name" value="MGTCSAPBPROT"/>
</dbReference>
<feature type="domain" description="MgtC/SapB/SrpB/YhiD N-terminal" evidence="8">
    <location>
        <begin position="21"/>
        <end position="145"/>
    </location>
</feature>
<organism evidence="9 10">
    <name type="scientific">Parablautia intestinalis</name>
    <dbReference type="NCBI Taxonomy" id="2320100"/>
    <lineage>
        <taxon>Bacteria</taxon>
        <taxon>Bacillati</taxon>
        <taxon>Bacillota</taxon>
        <taxon>Clostridia</taxon>
        <taxon>Lachnospirales</taxon>
        <taxon>Lachnospiraceae</taxon>
        <taxon>Parablautia</taxon>
    </lineage>
</organism>
<feature type="transmembrane region" description="Helical" evidence="7">
    <location>
        <begin position="12"/>
        <end position="31"/>
    </location>
</feature>
<dbReference type="RefSeq" id="WP_120465815.1">
    <property type="nucleotide sequence ID" value="NZ_RAYQ01000001.1"/>
</dbReference>
<evidence type="ECO:0000259" key="8">
    <source>
        <dbReference type="Pfam" id="PF02308"/>
    </source>
</evidence>
<protein>
    <submittedName>
        <fullName evidence="9">MgtC/SapB family protein</fullName>
    </submittedName>
</protein>
<evidence type="ECO:0000313" key="9">
    <source>
        <dbReference type="EMBL" id="RKI94120.1"/>
    </source>
</evidence>
<comment type="subcellular location">
    <subcellularLocation>
        <location evidence="1">Cell membrane</location>
        <topology evidence="1">Multi-pass membrane protein</topology>
    </subcellularLocation>
</comment>
<gene>
    <name evidence="9" type="ORF">D7V94_00625</name>
</gene>
<dbReference type="EMBL" id="RAYQ01000001">
    <property type="protein sequence ID" value="RKI94120.1"/>
    <property type="molecule type" value="Genomic_DNA"/>
</dbReference>
<dbReference type="GO" id="GO:0005886">
    <property type="term" value="C:plasma membrane"/>
    <property type="evidence" value="ECO:0007669"/>
    <property type="project" value="UniProtKB-SubCell"/>
</dbReference>
<evidence type="ECO:0000256" key="6">
    <source>
        <dbReference type="ARBA" id="ARBA00023136"/>
    </source>
</evidence>
<evidence type="ECO:0000256" key="1">
    <source>
        <dbReference type="ARBA" id="ARBA00004651"/>
    </source>
</evidence>
<feature type="transmembrane region" description="Helical" evidence="7">
    <location>
        <begin position="101"/>
        <end position="120"/>
    </location>
</feature>
<keyword evidence="6 7" id="KW-0472">Membrane</keyword>
<keyword evidence="4 7" id="KW-0812">Transmembrane</keyword>
<comment type="caution">
    <text evidence="9">The sequence shown here is derived from an EMBL/GenBank/DDBJ whole genome shotgun (WGS) entry which is preliminary data.</text>
</comment>
<evidence type="ECO:0000256" key="5">
    <source>
        <dbReference type="ARBA" id="ARBA00022989"/>
    </source>
</evidence>
<evidence type="ECO:0000256" key="7">
    <source>
        <dbReference type="SAM" id="Phobius"/>
    </source>
</evidence>
<proteinExistence type="inferred from homology"/>
<sequence>MLEQIKILKELTLPSILLRIFLSMLFSGILGYEREKKHRPAGFRTYIIVCLGSTLAMMTGLYISALTGSSDPARIPAQAISGIGFLGAGTILVTRQNRVRGLTTAAGLWAVACLGLSLGAGFYTGALIFFTAIWVSIWILRFVDNRLTDHLKAVHLYVEFSKIEYISKFLSLAREQNCTVNNLEISRTENDKKEASLSATMTMHFREAVAYSQIIEIYGTLEGVIFIRKND</sequence>
<evidence type="ECO:0000256" key="3">
    <source>
        <dbReference type="ARBA" id="ARBA00022475"/>
    </source>
</evidence>
<feature type="transmembrane region" description="Helical" evidence="7">
    <location>
        <begin position="43"/>
        <end position="63"/>
    </location>
</feature>
<reference evidence="9 10" key="1">
    <citation type="submission" date="2018-09" db="EMBL/GenBank/DDBJ databases">
        <title>Murine metabolic-syndrome-specific gut microbial biobank.</title>
        <authorList>
            <person name="Liu C."/>
        </authorList>
    </citation>
    <scope>NUCLEOTIDE SEQUENCE [LARGE SCALE GENOMIC DNA]</scope>
    <source>
        <strain evidence="9 10">0.1xD8-82</strain>
    </source>
</reference>